<feature type="domain" description="AB hydrolase-1" evidence="1">
    <location>
        <begin position="172"/>
        <end position="273"/>
    </location>
</feature>
<gene>
    <name evidence="2" type="ORF">ACPOL_0850</name>
</gene>
<evidence type="ECO:0000313" key="3">
    <source>
        <dbReference type="Proteomes" id="UP000253606"/>
    </source>
</evidence>
<dbReference type="Proteomes" id="UP000253606">
    <property type="component" value="Chromosome"/>
</dbReference>
<dbReference type="Pfam" id="PF00561">
    <property type="entry name" value="Abhydrolase_1"/>
    <property type="match status" value="1"/>
</dbReference>
<organism evidence="2 3">
    <name type="scientific">Acidisarcina polymorpha</name>
    <dbReference type="NCBI Taxonomy" id="2211140"/>
    <lineage>
        <taxon>Bacteria</taxon>
        <taxon>Pseudomonadati</taxon>
        <taxon>Acidobacteriota</taxon>
        <taxon>Terriglobia</taxon>
        <taxon>Terriglobales</taxon>
        <taxon>Acidobacteriaceae</taxon>
        <taxon>Acidisarcina</taxon>
    </lineage>
</organism>
<dbReference type="OrthoDB" id="59888at2"/>
<name>A0A2Z5FUN0_9BACT</name>
<evidence type="ECO:0000259" key="1">
    <source>
        <dbReference type="Pfam" id="PF00561"/>
    </source>
</evidence>
<keyword evidence="2" id="KW-0378">Hydrolase</keyword>
<keyword evidence="3" id="KW-1185">Reference proteome</keyword>
<dbReference type="GO" id="GO:0016787">
    <property type="term" value="F:hydrolase activity"/>
    <property type="evidence" value="ECO:0007669"/>
    <property type="project" value="UniProtKB-KW"/>
</dbReference>
<dbReference type="PANTHER" id="PTHR43139:SF52">
    <property type="entry name" value="SI:DKEY-122A22.2"/>
    <property type="match status" value="1"/>
</dbReference>
<dbReference type="PANTHER" id="PTHR43139">
    <property type="entry name" value="SI:DKEY-122A22.2"/>
    <property type="match status" value="1"/>
</dbReference>
<proteinExistence type="predicted"/>
<dbReference type="InterPro" id="IPR029058">
    <property type="entry name" value="AB_hydrolase_fold"/>
</dbReference>
<dbReference type="RefSeq" id="WP_114205886.1">
    <property type="nucleotide sequence ID" value="NZ_CP030840.1"/>
</dbReference>
<dbReference type="SUPFAM" id="SSF53474">
    <property type="entry name" value="alpha/beta-Hydrolases"/>
    <property type="match status" value="1"/>
</dbReference>
<dbReference type="KEGG" id="abas:ACPOL_0850"/>
<dbReference type="InterPro" id="IPR000073">
    <property type="entry name" value="AB_hydrolase_1"/>
</dbReference>
<dbReference type="Gene3D" id="3.40.50.1820">
    <property type="entry name" value="alpha/beta hydrolase"/>
    <property type="match status" value="1"/>
</dbReference>
<accession>A0A2Z5FUN0</accession>
<protein>
    <submittedName>
        <fullName evidence="2">Alpha/beta hydrolase fold</fullName>
    </submittedName>
</protein>
<evidence type="ECO:0000313" key="2">
    <source>
        <dbReference type="EMBL" id="AXC10207.1"/>
    </source>
</evidence>
<dbReference type="AlphaFoldDB" id="A0A2Z5FUN0"/>
<reference evidence="2 3" key="1">
    <citation type="journal article" date="2018" name="Front. Microbiol.">
        <title>Hydrolytic Capabilities as a Key to Environmental Success: Chitinolytic and Cellulolytic Acidobacteria From Acidic Sub-arctic Soils and Boreal Peatlands.</title>
        <authorList>
            <person name="Belova S.E."/>
            <person name="Ravin N.V."/>
            <person name="Pankratov T.A."/>
            <person name="Rakitin A.L."/>
            <person name="Ivanova A.A."/>
            <person name="Beletsky A.V."/>
            <person name="Mardanov A.V."/>
            <person name="Sinninghe Damste J.S."/>
            <person name="Dedysh S.N."/>
        </authorList>
    </citation>
    <scope>NUCLEOTIDE SEQUENCE [LARGE SCALE GENOMIC DNA]</scope>
    <source>
        <strain evidence="2 3">SBC82</strain>
    </source>
</reference>
<sequence>MTRSHRFASWIYDRLLSLHGDSLRMQYGEEMKHLFWEQLRDADEVGRGTVASVCRSVAYETISLIGPVYLANARLVAISTLAASAITLCFFAGFCSNAAVPVVHGCSKENPSQEPSATQSGRLVPASGGYKMFLECTGDSHKGATVILATGRGIGPYQEWSKVQSRVETFSHVCSYDPLGFGQSDHVEGAHPMSEVVENMHDLFHAAQLQGPYILVGASLGGVLIRRYEERYHTDVAGLVFVDSAHEEQEWRDAAIAPNFDPEWKNTKYLQGNGLLAPEQRLRWRDDVPLVVLERTDLPTCGAFPELSQHQCDQINLAWHDFQVDLSHRSKYGELRQIAGSGHAMHRQKPEAISQAILDVNKQILTSTH</sequence>
<dbReference type="InterPro" id="IPR052370">
    <property type="entry name" value="Meta-cleavage_hydrolase"/>
</dbReference>
<dbReference type="EMBL" id="CP030840">
    <property type="protein sequence ID" value="AXC10207.1"/>
    <property type="molecule type" value="Genomic_DNA"/>
</dbReference>